<protein>
    <submittedName>
        <fullName evidence="1">Uncharacterized protein</fullName>
    </submittedName>
</protein>
<dbReference type="Proteomes" id="UP000438429">
    <property type="component" value="Unassembled WGS sequence"/>
</dbReference>
<proteinExistence type="predicted"/>
<evidence type="ECO:0000313" key="2">
    <source>
        <dbReference type="Proteomes" id="UP000438429"/>
    </source>
</evidence>
<comment type="caution">
    <text evidence="1">The sequence shown here is derived from an EMBL/GenBank/DDBJ whole genome shotgun (WGS) entry which is preliminary data.</text>
</comment>
<sequence>MDIQKAQAEVIEADEGETSALAKVKRVGALRLMSSSLEHIANLFLFHSHLNGSVVVDSSSPQKQILTESVKLDKANRVGNFVSWTHSGGITLPYDLDRLNVDKLPGKERLCNPPPKGC</sequence>
<accession>A0A6A4SL62</accession>
<gene>
    <name evidence="1" type="ORF">F2P81_013395</name>
</gene>
<dbReference type="EMBL" id="VEVO01000012">
    <property type="protein sequence ID" value="KAF0033329.1"/>
    <property type="molecule type" value="Genomic_DNA"/>
</dbReference>
<evidence type="ECO:0000313" key="1">
    <source>
        <dbReference type="EMBL" id="KAF0033329.1"/>
    </source>
</evidence>
<reference evidence="1 2" key="1">
    <citation type="submission" date="2019-06" db="EMBL/GenBank/DDBJ databases">
        <title>Draft genomes of female and male turbot (Scophthalmus maximus).</title>
        <authorList>
            <person name="Xu H."/>
            <person name="Xu X.-W."/>
            <person name="Shao C."/>
            <person name="Chen S."/>
        </authorList>
    </citation>
    <scope>NUCLEOTIDE SEQUENCE [LARGE SCALE GENOMIC DNA]</scope>
    <source>
        <strain evidence="1">Ysfricsl-2016a</strain>
        <tissue evidence="1">Blood</tissue>
    </source>
</reference>
<name>A0A6A4SL62_SCOMX</name>
<organism evidence="1 2">
    <name type="scientific">Scophthalmus maximus</name>
    <name type="common">Turbot</name>
    <name type="synonym">Psetta maxima</name>
    <dbReference type="NCBI Taxonomy" id="52904"/>
    <lineage>
        <taxon>Eukaryota</taxon>
        <taxon>Metazoa</taxon>
        <taxon>Chordata</taxon>
        <taxon>Craniata</taxon>
        <taxon>Vertebrata</taxon>
        <taxon>Euteleostomi</taxon>
        <taxon>Actinopterygii</taxon>
        <taxon>Neopterygii</taxon>
        <taxon>Teleostei</taxon>
        <taxon>Neoteleostei</taxon>
        <taxon>Acanthomorphata</taxon>
        <taxon>Carangaria</taxon>
        <taxon>Pleuronectiformes</taxon>
        <taxon>Pleuronectoidei</taxon>
        <taxon>Scophthalmidae</taxon>
        <taxon>Scophthalmus</taxon>
    </lineage>
</organism>
<dbReference type="AlphaFoldDB" id="A0A6A4SL62"/>